<dbReference type="EMBL" id="HBUF01155113">
    <property type="protein sequence ID" value="CAG6648994.1"/>
    <property type="molecule type" value="Transcribed_RNA"/>
</dbReference>
<sequence length="135" mass="15754">MCFWSALKSDCIVYLTYLCCLGQFFYFVCSEKQFYFLNCEILQSRTNGNIWLNLVLVFKQKSNVNKIITLLNQTCCLLVLEIFDAAKQLRCGASIISSTVRFCIVFENLNISPILVRSQKLSVVAHVWYNWYMDE</sequence>
<accession>A0A8D8W8S8</accession>
<dbReference type="AlphaFoldDB" id="A0A8D8W8S8"/>
<evidence type="ECO:0000313" key="1">
    <source>
        <dbReference type="EMBL" id="CAG6648994.1"/>
    </source>
</evidence>
<proteinExistence type="predicted"/>
<name>A0A8D8W8S8_9HEMI</name>
<protein>
    <submittedName>
        <fullName evidence="1">Uncharacterized protein</fullName>
    </submittedName>
</protein>
<reference evidence="1" key="1">
    <citation type="submission" date="2021-05" db="EMBL/GenBank/DDBJ databases">
        <authorList>
            <person name="Alioto T."/>
            <person name="Alioto T."/>
            <person name="Gomez Garrido J."/>
        </authorList>
    </citation>
    <scope>NUCLEOTIDE SEQUENCE</scope>
</reference>
<organism evidence="1">
    <name type="scientific">Cacopsylla melanoneura</name>
    <dbReference type="NCBI Taxonomy" id="428564"/>
    <lineage>
        <taxon>Eukaryota</taxon>
        <taxon>Metazoa</taxon>
        <taxon>Ecdysozoa</taxon>
        <taxon>Arthropoda</taxon>
        <taxon>Hexapoda</taxon>
        <taxon>Insecta</taxon>
        <taxon>Pterygota</taxon>
        <taxon>Neoptera</taxon>
        <taxon>Paraneoptera</taxon>
        <taxon>Hemiptera</taxon>
        <taxon>Sternorrhyncha</taxon>
        <taxon>Psylloidea</taxon>
        <taxon>Psyllidae</taxon>
        <taxon>Psyllinae</taxon>
        <taxon>Cacopsylla</taxon>
    </lineage>
</organism>